<evidence type="ECO:0000256" key="1">
    <source>
        <dbReference type="PROSITE-ProRule" id="PRU00042"/>
    </source>
</evidence>
<feature type="region of interest" description="Disordered" evidence="2">
    <location>
        <begin position="139"/>
        <end position="159"/>
    </location>
</feature>
<dbReference type="SMART" id="SM00355">
    <property type="entry name" value="ZnF_C2H2"/>
    <property type="match status" value="2"/>
</dbReference>
<feature type="compositionally biased region" description="Low complexity" evidence="2">
    <location>
        <begin position="112"/>
        <end position="121"/>
    </location>
</feature>
<proteinExistence type="predicted"/>
<feature type="domain" description="C2H2-type" evidence="3">
    <location>
        <begin position="163"/>
        <end position="190"/>
    </location>
</feature>
<feature type="region of interest" description="Disordered" evidence="2">
    <location>
        <begin position="112"/>
        <end position="131"/>
    </location>
</feature>
<keyword evidence="5" id="KW-1185">Reference proteome</keyword>
<name>A0ABP1DHU9_9APHY</name>
<dbReference type="PROSITE" id="PS50157">
    <property type="entry name" value="ZINC_FINGER_C2H2_2"/>
    <property type="match status" value="2"/>
</dbReference>
<dbReference type="InterPro" id="IPR036236">
    <property type="entry name" value="Znf_C2H2_sf"/>
</dbReference>
<gene>
    <name evidence="4" type="ORF">GFSPODELE1_LOCUS5765</name>
</gene>
<dbReference type="EMBL" id="OZ037947">
    <property type="protein sequence ID" value="CAL1706224.1"/>
    <property type="molecule type" value="Genomic_DNA"/>
</dbReference>
<evidence type="ECO:0000313" key="5">
    <source>
        <dbReference type="Proteomes" id="UP001497453"/>
    </source>
</evidence>
<feature type="compositionally biased region" description="Polar residues" evidence="2">
    <location>
        <begin position="18"/>
        <end position="40"/>
    </location>
</feature>
<dbReference type="Proteomes" id="UP001497453">
    <property type="component" value="Chromosome 4"/>
</dbReference>
<feature type="region of interest" description="Disordered" evidence="2">
    <location>
        <begin position="1"/>
        <end position="97"/>
    </location>
</feature>
<organism evidence="4 5">
    <name type="scientific">Somion occarium</name>
    <dbReference type="NCBI Taxonomy" id="3059160"/>
    <lineage>
        <taxon>Eukaryota</taxon>
        <taxon>Fungi</taxon>
        <taxon>Dikarya</taxon>
        <taxon>Basidiomycota</taxon>
        <taxon>Agaricomycotina</taxon>
        <taxon>Agaricomycetes</taxon>
        <taxon>Polyporales</taxon>
        <taxon>Cerrenaceae</taxon>
        <taxon>Somion</taxon>
    </lineage>
</organism>
<keyword evidence="1" id="KW-0863">Zinc-finger</keyword>
<keyword evidence="1" id="KW-0862">Zinc</keyword>
<sequence length="225" mass="24917">MDPSQYYNQGQGQQTNSLSSTTDPSQYPYSQSQVNPQDYQQMYPGYPSYGQGSQPVSTSASFPGAMSRNAVPQQMTASRSASVPGNPTYSGYGQMPQGQYTQYQQQPVYTNPQYNAMSPQQSHPPHPAAQYLPSSSQLAQAYPHGHATSSAPIPSPSPGIERYPCDRCSKTFTRAHDRKRHFDTHHAANPPSHKCHFCRKEFARADSLKRHIDNGCEKDPSNVNV</sequence>
<dbReference type="PROSITE" id="PS00028">
    <property type="entry name" value="ZINC_FINGER_C2H2_1"/>
    <property type="match status" value="1"/>
</dbReference>
<reference evidence="5" key="1">
    <citation type="submission" date="2024-04" db="EMBL/GenBank/DDBJ databases">
        <authorList>
            <person name="Shaw F."/>
            <person name="Minotto A."/>
        </authorList>
    </citation>
    <scope>NUCLEOTIDE SEQUENCE [LARGE SCALE GENOMIC DNA]</scope>
</reference>
<feature type="compositionally biased region" description="Low complexity" evidence="2">
    <location>
        <begin position="1"/>
        <end position="17"/>
    </location>
</feature>
<accession>A0ABP1DHU9</accession>
<dbReference type="InterPro" id="IPR013087">
    <property type="entry name" value="Znf_C2H2_type"/>
</dbReference>
<feature type="domain" description="C2H2-type" evidence="3">
    <location>
        <begin position="193"/>
        <end position="220"/>
    </location>
</feature>
<keyword evidence="1" id="KW-0479">Metal-binding</keyword>
<evidence type="ECO:0000313" key="4">
    <source>
        <dbReference type="EMBL" id="CAL1706224.1"/>
    </source>
</evidence>
<feature type="compositionally biased region" description="Polar residues" evidence="2">
    <location>
        <begin position="70"/>
        <end position="89"/>
    </location>
</feature>
<feature type="compositionally biased region" description="Polar residues" evidence="2">
    <location>
        <begin position="50"/>
        <end position="61"/>
    </location>
</feature>
<dbReference type="SUPFAM" id="SSF57667">
    <property type="entry name" value="beta-beta-alpha zinc fingers"/>
    <property type="match status" value="1"/>
</dbReference>
<dbReference type="Pfam" id="PF00096">
    <property type="entry name" value="zf-C2H2"/>
    <property type="match status" value="1"/>
</dbReference>
<evidence type="ECO:0000259" key="3">
    <source>
        <dbReference type="PROSITE" id="PS50157"/>
    </source>
</evidence>
<protein>
    <recommendedName>
        <fullName evidence="3">C2H2-type domain-containing protein</fullName>
    </recommendedName>
</protein>
<evidence type="ECO:0000256" key="2">
    <source>
        <dbReference type="SAM" id="MobiDB-lite"/>
    </source>
</evidence>
<dbReference type="Gene3D" id="3.30.160.60">
    <property type="entry name" value="Classic Zinc Finger"/>
    <property type="match status" value="1"/>
</dbReference>